<feature type="transmembrane region" description="Helical" evidence="7">
    <location>
        <begin position="288"/>
        <end position="311"/>
    </location>
</feature>
<keyword evidence="4 7" id="KW-0472">Membrane</keyword>
<evidence type="ECO:0000256" key="6">
    <source>
        <dbReference type="SAM" id="MobiDB-lite"/>
    </source>
</evidence>
<feature type="compositionally biased region" description="Basic and acidic residues" evidence="6">
    <location>
        <begin position="25"/>
        <end position="35"/>
    </location>
</feature>
<feature type="binding site" evidence="5">
    <location>
        <position position="334"/>
    </location>
    <ligand>
        <name>Zn(2+)</name>
        <dbReference type="ChEBI" id="CHEBI:29105"/>
    </ligand>
</feature>
<keyword evidence="3 7" id="KW-1133">Transmembrane helix</keyword>
<keyword evidence="9" id="KW-1185">Reference proteome</keyword>
<evidence type="ECO:0000256" key="7">
    <source>
        <dbReference type="SAM" id="Phobius"/>
    </source>
</evidence>
<proteinExistence type="predicted"/>
<evidence type="ECO:0000256" key="2">
    <source>
        <dbReference type="ARBA" id="ARBA00022692"/>
    </source>
</evidence>
<keyword evidence="5" id="KW-0862">Zinc</keyword>
<evidence type="ECO:0000256" key="5">
    <source>
        <dbReference type="PIRSR" id="PIRSR604254-1"/>
    </source>
</evidence>
<comment type="caution">
    <text evidence="8">The sequence shown here is derived from an EMBL/GenBank/DDBJ whole genome shotgun (WGS) entry which is preliminary data.</text>
</comment>
<comment type="subcellular location">
    <subcellularLocation>
        <location evidence="1">Membrane</location>
        <topology evidence="1">Multi-pass membrane protein</topology>
    </subcellularLocation>
</comment>
<feature type="region of interest" description="Disordered" evidence="6">
    <location>
        <begin position="1"/>
        <end position="35"/>
    </location>
</feature>
<feature type="binding site" evidence="5">
    <location>
        <position position="330"/>
    </location>
    <ligand>
        <name>Zn(2+)</name>
        <dbReference type="ChEBI" id="CHEBI:29105"/>
    </ligand>
</feature>
<reference evidence="8" key="1">
    <citation type="submission" date="2020-01" db="EMBL/GenBank/DDBJ databases">
        <title>Genome sequence of Kobresia littledalei, the first chromosome-level genome in the family Cyperaceae.</title>
        <authorList>
            <person name="Qu G."/>
        </authorList>
    </citation>
    <scope>NUCLEOTIDE SEQUENCE</scope>
    <source>
        <strain evidence="8">C.B.Clarke</strain>
        <tissue evidence="8">Leaf</tissue>
    </source>
</reference>
<organism evidence="8 9">
    <name type="scientific">Carex littledalei</name>
    <dbReference type="NCBI Taxonomy" id="544730"/>
    <lineage>
        <taxon>Eukaryota</taxon>
        <taxon>Viridiplantae</taxon>
        <taxon>Streptophyta</taxon>
        <taxon>Embryophyta</taxon>
        <taxon>Tracheophyta</taxon>
        <taxon>Spermatophyta</taxon>
        <taxon>Magnoliopsida</taxon>
        <taxon>Liliopsida</taxon>
        <taxon>Poales</taxon>
        <taxon>Cyperaceae</taxon>
        <taxon>Cyperoideae</taxon>
        <taxon>Cariceae</taxon>
        <taxon>Carex</taxon>
        <taxon>Carex subgen. Euthyceras</taxon>
    </lineage>
</organism>
<dbReference type="GO" id="GO:0038023">
    <property type="term" value="F:signaling receptor activity"/>
    <property type="evidence" value="ECO:0007669"/>
    <property type="project" value="TreeGrafter"/>
</dbReference>
<name>A0A833QNB9_9POAL</name>
<feature type="binding site" evidence="5">
    <location>
        <position position="185"/>
    </location>
    <ligand>
        <name>Zn(2+)</name>
        <dbReference type="ChEBI" id="CHEBI:29105"/>
    </ligand>
</feature>
<keyword evidence="2 7" id="KW-0812">Transmembrane</keyword>
<protein>
    <submittedName>
        <fullName evidence="8">Heptahelical transmembrane protein ADIPOR2-like isoform X1</fullName>
    </submittedName>
</protein>
<accession>A0A833QNB9</accession>
<dbReference type="InterPro" id="IPR004254">
    <property type="entry name" value="AdipoR/HlyIII-related"/>
</dbReference>
<evidence type="ECO:0000256" key="1">
    <source>
        <dbReference type="ARBA" id="ARBA00004141"/>
    </source>
</evidence>
<evidence type="ECO:0000256" key="4">
    <source>
        <dbReference type="ARBA" id="ARBA00023136"/>
    </source>
</evidence>
<dbReference type="EMBL" id="SWLB01000014">
    <property type="protein sequence ID" value="KAF3329620.1"/>
    <property type="molecule type" value="Genomic_DNA"/>
</dbReference>
<dbReference type="GO" id="GO:0009744">
    <property type="term" value="P:response to sucrose"/>
    <property type="evidence" value="ECO:0007669"/>
    <property type="project" value="UniProtKB-ARBA"/>
</dbReference>
<dbReference type="GO" id="GO:0046872">
    <property type="term" value="F:metal ion binding"/>
    <property type="evidence" value="ECO:0007669"/>
    <property type="project" value="UniProtKB-KW"/>
</dbReference>
<dbReference type="GO" id="GO:0009725">
    <property type="term" value="P:response to hormone"/>
    <property type="evidence" value="ECO:0007669"/>
    <property type="project" value="UniProtKB-ARBA"/>
</dbReference>
<sequence>MGSLTKPSIPRRRRSDATAKYGAGTEKHNTSAFSKPEKIGGKRRLRLVKYEELPDFLQDNEFIKDHYRSEWPVREALLSAFSWHNETLNVWTHLGGFIFFVWLAVARWSEAIEEVKAVIMSGLSSFVVKSFNGSTSRNHTDLPLSMQSISSETLKASVSSAVPQWPVLVFLLGAMSCLLISSISHLLACHSRRVNLLCWRMDYSGISLMIVASFVPPVYYAFMCNPTLQIIYLSAISILGVFTALSLLAPSLSSPEYRPLRATLFLCMGFSGMVPAAHALWINWDHPTVHMALGLELLMAAAYATGAAIYVNRVPEKWQPGTFDLVGHSHQIFHVFVLAGALIHYIATTVLLHWRDNGGPAASCSLPIVSM</sequence>
<dbReference type="GO" id="GO:0016020">
    <property type="term" value="C:membrane"/>
    <property type="evidence" value="ECO:0007669"/>
    <property type="project" value="UniProtKB-SubCell"/>
</dbReference>
<evidence type="ECO:0000313" key="8">
    <source>
        <dbReference type="EMBL" id="KAF3329620.1"/>
    </source>
</evidence>
<feature type="transmembrane region" description="Helical" evidence="7">
    <location>
        <begin position="201"/>
        <end position="222"/>
    </location>
</feature>
<gene>
    <name evidence="8" type="ORF">FCM35_KLT04951</name>
</gene>
<feature type="transmembrane region" description="Helical" evidence="7">
    <location>
        <begin position="228"/>
        <end position="250"/>
    </location>
</feature>
<dbReference type="AlphaFoldDB" id="A0A833QNB9"/>
<dbReference type="Pfam" id="PF03006">
    <property type="entry name" value="HlyIII"/>
    <property type="match status" value="1"/>
</dbReference>
<evidence type="ECO:0000313" key="9">
    <source>
        <dbReference type="Proteomes" id="UP000623129"/>
    </source>
</evidence>
<feature type="transmembrane region" description="Helical" evidence="7">
    <location>
        <begin position="167"/>
        <end position="189"/>
    </location>
</feature>
<feature type="transmembrane region" description="Helical" evidence="7">
    <location>
        <begin position="332"/>
        <end position="354"/>
    </location>
</feature>
<feature type="transmembrane region" description="Helical" evidence="7">
    <location>
        <begin position="262"/>
        <end position="282"/>
    </location>
</feature>
<dbReference type="PANTHER" id="PTHR20855:SF100">
    <property type="entry name" value="HEPTAHELICAL TRANSMEMBRANE PROTEIN 2"/>
    <property type="match status" value="1"/>
</dbReference>
<dbReference type="Proteomes" id="UP000623129">
    <property type="component" value="Unassembled WGS sequence"/>
</dbReference>
<evidence type="ECO:0000256" key="3">
    <source>
        <dbReference type="ARBA" id="ARBA00022989"/>
    </source>
</evidence>
<keyword evidence="5" id="KW-0479">Metal-binding</keyword>
<dbReference type="PANTHER" id="PTHR20855">
    <property type="entry name" value="ADIPOR/PROGESTIN RECEPTOR-RELATED"/>
    <property type="match status" value="1"/>
</dbReference>
<dbReference type="OrthoDB" id="529367at2759"/>